<evidence type="ECO:0000256" key="6">
    <source>
        <dbReference type="ARBA" id="ARBA00022692"/>
    </source>
</evidence>
<keyword evidence="7 14" id="KW-0418">Kinase</keyword>
<keyword evidence="10 11" id="KW-0472">Membrane</keyword>
<evidence type="ECO:0000256" key="2">
    <source>
        <dbReference type="ARBA" id="ARBA00004370"/>
    </source>
</evidence>
<accession>A0ABU2A3X1</accession>
<dbReference type="Pfam" id="PF00512">
    <property type="entry name" value="HisKA"/>
    <property type="match status" value="1"/>
</dbReference>
<dbReference type="RefSeq" id="WP_310325717.1">
    <property type="nucleotide sequence ID" value="NZ_JAVDXV010000002.1"/>
</dbReference>
<evidence type="ECO:0000256" key="10">
    <source>
        <dbReference type="ARBA" id="ARBA00023136"/>
    </source>
</evidence>
<keyword evidence="6 11" id="KW-0812">Transmembrane</keyword>
<evidence type="ECO:0000259" key="12">
    <source>
        <dbReference type="PROSITE" id="PS50109"/>
    </source>
</evidence>
<protein>
    <recommendedName>
        <fullName evidence="3">histidine kinase</fullName>
        <ecNumber evidence="3">2.7.13.3</ecNumber>
    </recommendedName>
</protein>
<dbReference type="EMBL" id="JAVDXV010000002">
    <property type="protein sequence ID" value="MDR7331894.1"/>
    <property type="molecule type" value="Genomic_DNA"/>
</dbReference>
<keyword evidence="8 11" id="KW-1133">Transmembrane helix</keyword>
<comment type="caution">
    <text evidence="14">The sequence shown here is derived from an EMBL/GenBank/DDBJ whole genome shotgun (WGS) entry which is preliminary data.</text>
</comment>
<dbReference type="SMART" id="SM00387">
    <property type="entry name" value="HATPase_c"/>
    <property type="match status" value="1"/>
</dbReference>
<keyword evidence="4" id="KW-0597">Phosphoprotein</keyword>
<evidence type="ECO:0000256" key="11">
    <source>
        <dbReference type="SAM" id="Phobius"/>
    </source>
</evidence>
<evidence type="ECO:0000256" key="5">
    <source>
        <dbReference type="ARBA" id="ARBA00022679"/>
    </source>
</evidence>
<dbReference type="Pfam" id="PF00672">
    <property type="entry name" value="HAMP"/>
    <property type="match status" value="1"/>
</dbReference>
<evidence type="ECO:0000256" key="3">
    <source>
        <dbReference type="ARBA" id="ARBA00012438"/>
    </source>
</evidence>
<dbReference type="PROSITE" id="PS50885">
    <property type="entry name" value="HAMP"/>
    <property type="match status" value="1"/>
</dbReference>
<dbReference type="PRINTS" id="PR00344">
    <property type="entry name" value="BCTRLSENSOR"/>
</dbReference>
<dbReference type="InterPro" id="IPR050428">
    <property type="entry name" value="TCS_sensor_his_kinase"/>
</dbReference>
<name>A0ABU2A3X1_9BURK</name>
<feature type="domain" description="Histidine kinase" evidence="12">
    <location>
        <begin position="265"/>
        <end position="461"/>
    </location>
</feature>
<dbReference type="CDD" id="cd06225">
    <property type="entry name" value="HAMP"/>
    <property type="match status" value="1"/>
</dbReference>
<feature type="transmembrane region" description="Helical" evidence="11">
    <location>
        <begin position="175"/>
        <end position="203"/>
    </location>
</feature>
<dbReference type="CDD" id="cd00082">
    <property type="entry name" value="HisKA"/>
    <property type="match status" value="1"/>
</dbReference>
<comment type="catalytic activity">
    <reaction evidence="1">
        <text>ATP + protein L-histidine = ADP + protein N-phospho-L-histidine.</text>
        <dbReference type="EC" id="2.7.13.3"/>
    </reaction>
</comment>
<sequence length="461" mass="50671">MRFVKMTWLNSLGAKILLAYVVGAVLSIVLIVATAVAIVYYQGDVVSGFDVADTTRAFAEELSFDKDGIPVGISDLDSGSEIDDGNLKALYESLKGEAAFRVLDASGRVVLSSAKGVTFWPESGPARRLKSGRFEFEHEGSVMVAATETVERDGRLWHVQFAVSKRFLHLVYEAFALPFTGVGVTLFSLVLLLVFGPCVYFTLRYALKPVSGISDAAAEISPRSLHARLPTQGVPKELAPLVDSFNRVLERVEHGYRIQQEFLATAAHELKTPIALIRAQVELSPESAQREALLGDVEHMSRHVQQLLHLAEASELQNYRPTAVDMREAVHQAASFLQRMADAADVRFELPEQNTSVVWMADRGALFTLLKNLLENAIQHTPPGSLVRAEIEADFVAIRDWGPGVPPDQMPNIFARFWRGPHRRDQGAGLGMAICREIAQAHGWTLTASQAHPGLRVVLAK</sequence>
<feature type="domain" description="HAMP" evidence="13">
    <location>
        <begin position="204"/>
        <end position="257"/>
    </location>
</feature>
<dbReference type="SUPFAM" id="SSF47384">
    <property type="entry name" value="Homodimeric domain of signal transducing histidine kinase"/>
    <property type="match status" value="1"/>
</dbReference>
<evidence type="ECO:0000256" key="9">
    <source>
        <dbReference type="ARBA" id="ARBA00023012"/>
    </source>
</evidence>
<dbReference type="GO" id="GO:0016301">
    <property type="term" value="F:kinase activity"/>
    <property type="evidence" value="ECO:0007669"/>
    <property type="project" value="UniProtKB-KW"/>
</dbReference>
<proteinExistence type="predicted"/>
<dbReference type="EC" id="2.7.13.3" evidence="3"/>
<dbReference type="InterPro" id="IPR004358">
    <property type="entry name" value="Sig_transdc_His_kin-like_C"/>
</dbReference>
<dbReference type="InterPro" id="IPR003660">
    <property type="entry name" value="HAMP_dom"/>
</dbReference>
<dbReference type="SMART" id="SM00388">
    <property type="entry name" value="HisKA"/>
    <property type="match status" value="1"/>
</dbReference>
<evidence type="ECO:0000256" key="1">
    <source>
        <dbReference type="ARBA" id="ARBA00000085"/>
    </source>
</evidence>
<gene>
    <name evidence="14" type="ORF">J2X21_001020</name>
</gene>
<organism evidence="14 15">
    <name type="scientific">Roseateles asaccharophilus</name>
    <dbReference type="NCBI Taxonomy" id="582607"/>
    <lineage>
        <taxon>Bacteria</taxon>
        <taxon>Pseudomonadati</taxon>
        <taxon>Pseudomonadota</taxon>
        <taxon>Betaproteobacteria</taxon>
        <taxon>Burkholderiales</taxon>
        <taxon>Sphaerotilaceae</taxon>
        <taxon>Roseateles</taxon>
    </lineage>
</organism>
<dbReference type="InterPro" id="IPR003661">
    <property type="entry name" value="HisK_dim/P_dom"/>
</dbReference>
<dbReference type="InterPro" id="IPR005467">
    <property type="entry name" value="His_kinase_dom"/>
</dbReference>
<evidence type="ECO:0000256" key="8">
    <source>
        <dbReference type="ARBA" id="ARBA00022989"/>
    </source>
</evidence>
<dbReference type="InterPro" id="IPR003594">
    <property type="entry name" value="HATPase_dom"/>
</dbReference>
<dbReference type="PANTHER" id="PTHR45436:SF5">
    <property type="entry name" value="SENSOR HISTIDINE KINASE TRCS"/>
    <property type="match status" value="1"/>
</dbReference>
<dbReference type="Proteomes" id="UP001180825">
    <property type="component" value="Unassembled WGS sequence"/>
</dbReference>
<dbReference type="Gene3D" id="3.30.565.10">
    <property type="entry name" value="Histidine kinase-like ATPase, C-terminal domain"/>
    <property type="match status" value="1"/>
</dbReference>
<reference evidence="14 15" key="1">
    <citation type="submission" date="2023-07" db="EMBL/GenBank/DDBJ databases">
        <title>Sorghum-associated microbial communities from plants grown in Nebraska, USA.</title>
        <authorList>
            <person name="Schachtman D."/>
        </authorList>
    </citation>
    <scope>NUCLEOTIDE SEQUENCE [LARGE SCALE GENOMIC DNA]</scope>
    <source>
        <strain evidence="14 15">BE316</strain>
    </source>
</reference>
<evidence type="ECO:0000313" key="14">
    <source>
        <dbReference type="EMBL" id="MDR7331894.1"/>
    </source>
</evidence>
<keyword evidence="15" id="KW-1185">Reference proteome</keyword>
<dbReference type="Pfam" id="PF02518">
    <property type="entry name" value="HATPase_c"/>
    <property type="match status" value="1"/>
</dbReference>
<comment type="subcellular location">
    <subcellularLocation>
        <location evidence="2">Membrane</location>
    </subcellularLocation>
</comment>
<evidence type="ECO:0000259" key="13">
    <source>
        <dbReference type="PROSITE" id="PS50885"/>
    </source>
</evidence>
<evidence type="ECO:0000256" key="4">
    <source>
        <dbReference type="ARBA" id="ARBA00022553"/>
    </source>
</evidence>
<dbReference type="PANTHER" id="PTHR45436">
    <property type="entry name" value="SENSOR HISTIDINE KINASE YKOH"/>
    <property type="match status" value="1"/>
</dbReference>
<dbReference type="InterPro" id="IPR036890">
    <property type="entry name" value="HATPase_C_sf"/>
</dbReference>
<dbReference type="SMART" id="SM00304">
    <property type="entry name" value="HAMP"/>
    <property type="match status" value="1"/>
</dbReference>
<keyword evidence="5" id="KW-0808">Transferase</keyword>
<dbReference type="PROSITE" id="PS50109">
    <property type="entry name" value="HIS_KIN"/>
    <property type="match status" value="1"/>
</dbReference>
<evidence type="ECO:0000313" key="15">
    <source>
        <dbReference type="Proteomes" id="UP001180825"/>
    </source>
</evidence>
<dbReference type="Gene3D" id="1.10.287.130">
    <property type="match status" value="1"/>
</dbReference>
<keyword evidence="9" id="KW-0902">Two-component regulatory system</keyword>
<dbReference type="SUPFAM" id="SSF55874">
    <property type="entry name" value="ATPase domain of HSP90 chaperone/DNA topoisomerase II/histidine kinase"/>
    <property type="match status" value="1"/>
</dbReference>
<dbReference type="InterPro" id="IPR036097">
    <property type="entry name" value="HisK_dim/P_sf"/>
</dbReference>
<feature type="transmembrane region" description="Helical" evidence="11">
    <location>
        <begin position="12"/>
        <end position="41"/>
    </location>
</feature>
<evidence type="ECO:0000256" key="7">
    <source>
        <dbReference type="ARBA" id="ARBA00022777"/>
    </source>
</evidence>